<proteinExistence type="predicted"/>
<dbReference type="EMBL" id="GL349438">
    <property type="protein sequence ID" value="KNC54843.1"/>
    <property type="molecule type" value="Genomic_DNA"/>
</dbReference>
<dbReference type="Proteomes" id="UP000054408">
    <property type="component" value="Unassembled WGS sequence"/>
</dbReference>
<dbReference type="AlphaFoldDB" id="A0A0L0DTN9"/>
<evidence type="ECO:0000313" key="1">
    <source>
        <dbReference type="EMBL" id="KNC54843.1"/>
    </source>
</evidence>
<keyword evidence="2" id="KW-1185">Reference proteome</keyword>
<organism evidence="1 2">
    <name type="scientific">Thecamonas trahens ATCC 50062</name>
    <dbReference type="NCBI Taxonomy" id="461836"/>
    <lineage>
        <taxon>Eukaryota</taxon>
        <taxon>Apusozoa</taxon>
        <taxon>Apusomonadida</taxon>
        <taxon>Apusomonadidae</taxon>
        <taxon>Thecamonas</taxon>
    </lineage>
</organism>
<name>A0A0L0DTN9_THETB</name>
<protein>
    <submittedName>
        <fullName evidence="1">S41 family Peptidase</fullName>
    </submittedName>
</protein>
<accession>A0A0L0DTN9</accession>
<gene>
    <name evidence="1" type="ORF">AMSG_01695</name>
</gene>
<evidence type="ECO:0000313" key="2">
    <source>
        <dbReference type="Proteomes" id="UP000054408"/>
    </source>
</evidence>
<dbReference type="RefSeq" id="XP_013761740.1">
    <property type="nucleotide sequence ID" value="XM_013906286.1"/>
</dbReference>
<reference evidence="1 2" key="1">
    <citation type="submission" date="2010-05" db="EMBL/GenBank/DDBJ databases">
        <title>The Genome Sequence of Thecamonas trahens ATCC 50062.</title>
        <authorList>
            <consortium name="The Broad Institute Genome Sequencing Platform"/>
            <person name="Russ C."/>
            <person name="Cuomo C."/>
            <person name="Shea T."/>
            <person name="Young S.K."/>
            <person name="Zeng Q."/>
            <person name="Koehrsen M."/>
            <person name="Haas B."/>
            <person name="Borodovsky M."/>
            <person name="Guigo R."/>
            <person name="Alvarado L."/>
            <person name="Berlin A."/>
            <person name="Bochicchio J."/>
            <person name="Borenstein D."/>
            <person name="Chapman S."/>
            <person name="Chen Z."/>
            <person name="Freedman E."/>
            <person name="Gellesch M."/>
            <person name="Goldberg J."/>
            <person name="Griggs A."/>
            <person name="Gujja S."/>
            <person name="Heilman E."/>
            <person name="Heiman D."/>
            <person name="Hepburn T."/>
            <person name="Howarth C."/>
            <person name="Jen D."/>
            <person name="Larson L."/>
            <person name="Mehta T."/>
            <person name="Park D."/>
            <person name="Pearson M."/>
            <person name="Roberts A."/>
            <person name="Saif S."/>
            <person name="Shenoy N."/>
            <person name="Sisk P."/>
            <person name="Stolte C."/>
            <person name="Sykes S."/>
            <person name="Thomson T."/>
            <person name="Walk T."/>
            <person name="White J."/>
            <person name="Yandava C."/>
            <person name="Burger G."/>
            <person name="Gray M.W."/>
            <person name="Holland P.W.H."/>
            <person name="King N."/>
            <person name="Lang F.B.F."/>
            <person name="Roger A.J."/>
            <person name="Ruiz-Trillo I."/>
            <person name="Lander E."/>
            <person name="Nusbaum C."/>
        </authorList>
    </citation>
    <scope>NUCLEOTIDE SEQUENCE [LARGE SCALE GENOMIC DNA]</scope>
    <source>
        <strain evidence="1 2">ATCC 50062</strain>
    </source>
</reference>
<dbReference type="GeneID" id="25561436"/>
<sequence>MQSVVGKVGAGGAQRMSVLIPAAVMRDRAVAAGAGALFVRVDGAGAPLTPLVFNTALSPVLEEAAPQAELLVIAPVSDSALYITIGLCLVPGLHWVAPDADVRVAFRSLQFRSFGALKHLLVPPAPLNEIQLLNMTVLAHLYAVLRFFHPSDEAAATPWDELLHSGVVQALHAITPTKLAAALAMLFGPAAPLLAIYVDTPQEAMSLDMRADYAAAADAVRWRHHGLGVRGLGPPSSFFSSARLTRSAALATPPYSALLAQETDATPFAGAPYLFSAFLATRGRVVVHMIVGVVTHAGLYLSLEAMDDEPISGTTPFTEYHIQGRVPADAATLVIGFLLKGIGTLELVAPHFEVPATSASFAVDGRDHFVNLDMADNSLVGWQLQPSAPEADSRIRYSTSSQSRPESKAFVVLTAEELPPAPPPSTSPELSPQAESFHARPATSWRHAFDPADPRSHYIAEDIGRGIGMALPTVVYVNAAGFTLPADAGPPAPDTVASHADALLAKAAYGDGARSSDSSDSDLVGDGFVEDDDGGLRISAVDALYLPTALSLYARLTIVVEMWTALTYFSPAVAAQWPDPMFSSEWRAVLTDTLLDAAVDDSLDAFLDTLRHAVHRVLDGQASVSHVSHARRLYVLPFEWRWIDGLLVVTRIYPGCDLAVGDVIVTLEGVPAAELLQELAVYVSASTREHMVSRVLAQLTLGTKHQPLRVEVDPGPGRPTSPRILVRSLKISRLHRVVASGPLSFPRPGVAVIAAAQLTPQLWTEWMESGTLDSVRVVVVDVRHPAGLDLALIAQAFFSSAARLPAPAMYFPAPAHPRSHALEASQWYIGGAPWMGRLASRGVKLVTLASAGAVGATELWLHLVREHSLGVIVADGASGGAMGPTVSLDLLSGFSLVFTGAAPHGVSQIAPDVLAEATLAHLRSNRGDYLLDSALAVAADIIVEG</sequence>